<protein>
    <submittedName>
        <fullName evidence="1">Uncharacterized protein</fullName>
    </submittedName>
</protein>
<dbReference type="AlphaFoldDB" id="A0AAD3S9M9"/>
<keyword evidence="2" id="KW-1185">Reference proteome</keyword>
<sequence length="103" mass="11549">MEEDCQHAQQTGYALEAAGWHAAAAAAAMIPGIGHLEYWNALAFVEKKRERNRFKSLMTRFEVSCRDSSIVGRLPTILEALALMQSRFQGFEGKLCEEDEEGQ</sequence>
<comment type="caution">
    <text evidence="1">The sequence shown here is derived from an EMBL/GenBank/DDBJ whole genome shotgun (WGS) entry which is preliminary data.</text>
</comment>
<evidence type="ECO:0000313" key="2">
    <source>
        <dbReference type="Proteomes" id="UP001279734"/>
    </source>
</evidence>
<reference evidence="1" key="1">
    <citation type="submission" date="2023-05" db="EMBL/GenBank/DDBJ databases">
        <title>Nepenthes gracilis genome sequencing.</title>
        <authorList>
            <person name="Fukushima K."/>
        </authorList>
    </citation>
    <scope>NUCLEOTIDE SEQUENCE</scope>
    <source>
        <strain evidence="1">SING2019-196</strain>
    </source>
</reference>
<name>A0AAD3S9M9_NEPGR</name>
<dbReference type="Proteomes" id="UP001279734">
    <property type="component" value="Unassembled WGS sequence"/>
</dbReference>
<organism evidence="1 2">
    <name type="scientific">Nepenthes gracilis</name>
    <name type="common">Slender pitcher plant</name>
    <dbReference type="NCBI Taxonomy" id="150966"/>
    <lineage>
        <taxon>Eukaryota</taxon>
        <taxon>Viridiplantae</taxon>
        <taxon>Streptophyta</taxon>
        <taxon>Embryophyta</taxon>
        <taxon>Tracheophyta</taxon>
        <taxon>Spermatophyta</taxon>
        <taxon>Magnoliopsida</taxon>
        <taxon>eudicotyledons</taxon>
        <taxon>Gunneridae</taxon>
        <taxon>Pentapetalae</taxon>
        <taxon>Caryophyllales</taxon>
        <taxon>Nepenthaceae</taxon>
        <taxon>Nepenthes</taxon>
    </lineage>
</organism>
<gene>
    <name evidence="1" type="ORF">Nepgr_008614</name>
</gene>
<dbReference type="EMBL" id="BSYO01000006">
    <property type="protein sequence ID" value="GMH06774.1"/>
    <property type="molecule type" value="Genomic_DNA"/>
</dbReference>
<evidence type="ECO:0000313" key="1">
    <source>
        <dbReference type="EMBL" id="GMH06774.1"/>
    </source>
</evidence>
<proteinExistence type="predicted"/>
<accession>A0AAD3S9M9</accession>